<dbReference type="eggNOG" id="KOG1565">
    <property type="taxonomic scope" value="Eukaryota"/>
</dbReference>
<evidence type="ECO:0000256" key="7">
    <source>
        <dbReference type="ARBA" id="ARBA00023049"/>
    </source>
</evidence>
<dbReference type="InterPro" id="IPR001818">
    <property type="entry name" value="Pept_M10_metallopeptidase"/>
</dbReference>
<feature type="binding site" evidence="11">
    <location>
        <position position="226"/>
    </location>
    <ligand>
        <name>Ca(2+)</name>
        <dbReference type="ChEBI" id="CHEBI:29108"/>
        <label>3</label>
    </ligand>
</feature>
<dbReference type="SMART" id="SM00235">
    <property type="entry name" value="ZnMc"/>
    <property type="match status" value="1"/>
</dbReference>
<sequence length="369" mass="38436">MAITTSPLVVLLAVAAVVSTVSPASALPAGLPDIKSLPNPWSAFKNLSGCHFGDERQGLGKLKDYLWHFGYLSYPSSPSSPSFNDMFDADMELAIKTYQRNFGLNVTGDLDAATVSQMMAPRCGVADVVNGTSTMGADGAVHGRGLFSYFPGSPRWPRSKKTLRYAITATSATSIDRATLSRVFASAFAQWSAATTLNFTETASASDADITIGFYSGDHGDGEAFDGPLGTLAHAFSPTNGRLHLDASEAWVAGGDVTKASSSFAVDLESVAVHEIGHILGLGHSSVEDSIMFPTLTSRTKKVNLGTDDVAGIQGLYGNNPNFKGVAPPATTTSSREMDTAGAGALSRTWRGLVDGAAAVAIGFGLALL</sequence>
<dbReference type="PANTHER" id="PTHR10201:SF277">
    <property type="entry name" value="OS06G0239100 PROTEIN"/>
    <property type="match status" value="1"/>
</dbReference>
<feature type="binding site" evidence="11">
    <location>
        <position position="209"/>
    </location>
    <ligand>
        <name>Ca(2+)</name>
        <dbReference type="ChEBI" id="CHEBI:29108"/>
        <label>2</label>
    </ligand>
</feature>
<comment type="cofactor">
    <cofactor evidence="11">
        <name>Zn(2+)</name>
        <dbReference type="ChEBI" id="CHEBI:29105"/>
    </cofactor>
    <text evidence="11">Binds 2 Zn(2+) ions per subunit.</text>
</comment>
<keyword evidence="8" id="KW-0865">Zymogen</keyword>
<proteinExistence type="inferred from homology"/>
<keyword evidence="6 11" id="KW-0862">Zinc</keyword>
<evidence type="ECO:0000256" key="4">
    <source>
        <dbReference type="ARBA" id="ARBA00022729"/>
    </source>
</evidence>
<dbReference type="InterPro" id="IPR033739">
    <property type="entry name" value="M10A_MMP"/>
</dbReference>
<reference evidence="15" key="3">
    <citation type="submission" date="2015-04" db="UniProtKB">
        <authorList>
            <consortium name="EnsemblPlants"/>
        </authorList>
    </citation>
    <scope>IDENTIFICATION</scope>
</reference>
<dbReference type="InterPro" id="IPR036365">
    <property type="entry name" value="PGBD-like_sf"/>
</dbReference>
<dbReference type="GO" id="GO:0006508">
    <property type="term" value="P:proteolysis"/>
    <property type="evidence" value="ECO:0007669"/>
    <property type="project" value="UniProtKB-KW"/>
</dbReference>
<dbReference type="GO" id="GO:0031012">
    <property type="term" value="C:extracellular matrix"/>
    <property type="evidence" value="ECO:0007669"/>
    <property type="project" value="InterPro"/>
</dbReference>
<reference evidence="16" key="2">
    <citation type="submission" date="2013-12" db="EMBL/GenBank/DDBJ databases">
        <authorList>
            <person name="Yu Y."/>
            <person name="Lee S."/>
            <person name="de Baynast K."/>
            <person name="Wissotski M."/>
            <person name="Liu L."/>
            <person name="Talag J."/>
            <person name="Goicoechea J."/>
            <person name="Angelova A."/>
            <person name="Jetty R."/>
            <person name="Kudrna D."/>
            <person name="Golser W."/>
            <person name="Rivera L."/>
            <person name="Zhang J."/>
            <person name="Wing R."/>
        </authorList>
    </citation>
    <scope>NUCLEOTIDE SEQUENCE</scope>
</reference>
<feature type="chain" id="PRO_5002348882" description="Peptidase metallopeptidase domain-containing protein" evidence="13">
    <location>
        <begin position="27"/>
        <end position="369"/>
    </location>
</feature>
<keyword evidence="2" id="KW-0645">Protease</keyword>
<dbReference type="Pfam" id="PF01471">
    <property type="entry name" value="PG_binding_1"/>
    <property type="match status" value="1"/>
</dbReference>
<dbReference type="SUPFAM" id="SSF47090">
    <property type="entry name" value="PGBD-like"/>
    <property type="match status" value="1"/>
</dbReference>
<protein>
    <recommendedName>
        <fullName evidence="14">Peptidase metallopeptidase domain-containing protein</fullName>
    </recommendedName>
</protein>
<organism evidence="15 16">
    <name type="scientific">Leersia perrieri</name>
    <dbReference type="NCBI Taxonomy" id="77586"/>
    <lineage>
        <taxon>Eukaryota</taxon>
        <taxon>Viridiplantae</taxon>
        <taxon>Streptophyta</taxon>
        <taxon>Embryophyta</taxon>
        <taxon>Tracheophyta</taxon>
        <taxon>Spermatophyta</taxon>
        <taxon>Magnoliopsida</taxon>
        <taxon>Liliopsida</taxon>
        <taxon>Poales</taxon>
        <taxon>Poaceae</taxon>
        <taxon>BOP clade</taxon>
        <taxon>Oryzoideae</taxon>
        <taxon>Oryzeae</taxon>
        <taxon>Oryzinae</taxon>
        <taxon>Leersia</taxon>
    </lineage>
</organism>
<evidence type="ECO:0000313" key="16">
    <source>
        <dbReference type="Proteomes" id="UP000032180"/>
    </source>
</evidence>
<comment type="cofactor">
    <cofactor evidence="11">
        <name>Ca(2+)</name>
        <dbReference type="ChEBI" id="CHEBI:29108"/>
    </cofactor>
    <text evidence="11">Can bind about 5 Ca(2+) ions per subunit.</text>
</comment>
<dbReference type="InterPro" id="IPR002477">
    <property type="entry name" value="Peptidoglycan-bd-like"/>
</dbReference>
<dbReference type="Gene3D" id="3.40.390.10">
    <property type="entry name" value="Collagenase (Catalytic Domain)"/>
    <property type="match status" value="1"/>
</dbReference>
<dbReference type="GO" id="GO:0030198">
    <property type="term" value="P:extracellular matrix organization"/>
    <property type="evidence" value="ECO:0007669"/>
    <property type="project" value="TreeGrafter"/>
</dbReference>
<feature type="domain" description="Peptidase metallopeptidase" evidence="14">
    <location>
        <begin position="152"/>
        <end position="319"/>
    </location>
</feature>
<feature type="binding site" evidence="11">
    <location>
        <position position="227"/>
    </location>
    <ligand>
        <name>Ca(2+)</name>
        <dbReference type="ChEBI" id="CHEBI:29108"/>
        <label>3</label>
    </ligand>
</feature>
<dbReference type="AlphaFoldDB" id="A0A0D9WNS1"/>
<evidence type="ECO:0000259" key="14">
    <source>
        <dbReference type="SMART" id="SM00235"/>
    </source>
</evidence>
<evidence type="ECO:0000256" key="9">
    <source>
        <dbReference type="ARBA" id="ARBA00023180"/>
    </source>
</evidence>
<dbReference type="InterPro" id="IPR006026">
    <property type="entry name" value="Peptidase_Metallo"/>
</dbReference>
<reference evidence="15 16" key="1">
    <citation type="submission" date="2012-08" db="EMBL/GenBank/DDBJ databases">
        <title>Oryza genome evolution.</title>
        <authorList>
            <person name="Wing R.A."/>
        </authorList>
    </citation>
    <scope>NUCLEOTIDE SEQUENCE</scope>
</reference>
<dbReference type="PANTHER" id="PTHR10201">
    <property type="entry name" value="MATRIX METALLOPROTEINASE"/>
    <property type="match status" value="1"/>
</dbReference>
<accession>A0A0D9WNS1</accession>
<keyword evidence="7" id="KW-0482">Metalloprotease</keyword>
<evidence type="ECO:0000256" key="10">
    <source>
        <dbReference type="PIRSR" id="PIRSR621190-1"/>
    </source>
</evidence>
<dbReference type="EnsemblPlants" id="LPERR06G08080.1">
    <property type="protein sequence ID" value="LPERR06G08080.1"/>
    <property type="gene ID" value="LPERR06G08080"/>
</dbReference>
<feature type="binding site" evidence="11">
    <location>
        <position position="246"/>
    </location>
    <ligand>
        <name>Ca(2+)</name>
        <dbReference type="ChEBI" id="CHEBI:29108"/>
        <label>3</label>
    </ligand>
</feature>
<dbReference type="Pfam" id="PF00413">
    <property type="entry name" value="Peptidase_M10"/>
    <property type="match status" value="1"/>
</dbReference>
<keyword evidence="4 13" id="KW-0732">Signal</keyword>
<dbReference type="SUPFAM" id="SSF55486">
    <property type="entry name" value="Metalloproteases ('zincins'), catalytic domain"/>
    <property type="match status" value="1"/>
</dbReference>
<evidence type="ECO:0000256" key="12">
    <source>
        <dbReference type="PIRSR" id="PIRSR621190-5"/>
    </source>
</evidence>
<keyword evidence="5" id="KW-0378">Hydrolase</keyword>
<comment type="similarity">
    <text evidence="1">Belongs to the peptidase M10A family. Matrix metalloproteinases (MMPs) subfamily.</text>
</comment>
<feature type="binding site" evidence="11">
    <location>
        <position position="234"/>
    </location>
    <ligand>
        <name>Zn(2+)</name>
        <dbReference type="ChEBI" id="CHEBI:29105"/>
        <label>1</label>
    </ligand>
</feature>
<feature type="binding site" evidence="11">
    <location>
        <position position="249"/>
    </location>
    <ligand>
        <name>Ca(2+)</name>
        <dbReference type="ChEBI" id="CHEBI:29108"/>
        <label>3</label>
    </ligand>
</feature>
<dbReference type="GO" id="GO:0030574">
    <property type="term" value="P:collagen catabolic process"/>
    <property type="evidence" value="ECO:0007669"/>
    <property type="project" value="TreeGrafter"/>
</dbReference>
<dbReference type="HOGENOM" id="CLU_015489_4_0_1"/>
<dbReference type="InterPro" id="IPR021190">
    <property type="entry name" value="Pept_M10A"/>
</dbReference>
<feature type="active site" evidence="10">
    <location>
        <position position="275"/>
    </location>
</feature>
<evidence type="ECO:0000313" key="15">
    <source>
        <dbReference type="EnsemblPlants" id="LPERR06G08080.1"/>
    </source>
</evidence>
<dbReference type="STRING" id="77586.A0A0D9WNS1"/>
<feature type="binding site" evidence="11">
    <location>
        <position position="284"/>
    </location>
    <ligand>
        <name>Zn(2+)</name>
        <dbReference type="ChEBI" id="CHEBI:29105"/>
        <label>2</label>
        <note>catalytic</note>
    </ligand>
</feature>
<feature type="signal peptide" evidence="13">
    <location>
        <begin position="1"/>
        <end position="26"/>
    </location>
</feature>
<feature type="binding site" evidence="11">
    <location>
        <position position="292"/>
    </location>
    <ligand>
        <name>Zn(2+)</name>
        <dbReference type="ChEBI" id="CHEBI:29105"/>
        <label>2</label>
        <note>catalytic</note>
    </ligand>
</feature>
<feature type="binding site" evidence="11">
    <location>
        <position position="278"/>
    </location>
    <ligand>
        <name>Zn(2+)</name>
        <dbReference type="ChEBI" id="CHEBI:29105"/>
        <label>2</label>
        <note>catalytic</note>
    </ligand>
</feature>
<feature type="binding site" description="in inhibited form" evidence="11">
    <location>
        <position position="123"/>
    </location>
    <ligand>
        <name>Zn(2+)</name>
        <dbReference type="ChEBI" id="CHEBI:29105"/>
        <label>2</label>
        <note>catalytic</note>
    </ligand>
</feature>
<dbReference type="MEROPS" id="M10.A01"/>
<keyword evidence="16" id="KW-1185">Reference proteome</keyword>
<dbReference type="InterPro" id="IPR024079">
    <property type="entry name" value="MetalloPept_cat_dom_sf"/>
</dbReference>
<feature type="binding site" evidence="11">
    <location>
        <position position="249"/>
    </location>
    <ligand>
        <name>Ca(2+)</name>
        <dbReference type="ChEBI" id="CHEBI:29108"/>
        <label>1</label>
    </ligand>
</feature>
<feature type="binding site" evidence="11">
    <location>
        <position position="274"/>
    </location>
    <ligand>
        <name>Zn(2+)</name>
        <dbReference type="ChEBI" id="CHEBI:29105"/>
        <label>2</label>
        <note>catalytic</note>
    </ligand>
</feature>
<keyword evidence="11" id="KW-0106">Calcium</keyword>
<dbReference type="PRINTS" id="PR00138">
    <property type="entry name" value="MATRIXIN"/>
</dbReference>
<name>A0A0D9WNS1_9ORYZ</name>
<feature type="binding site" evidence="11">
    <location>
        <position position="219"/>
    </location>
    <ligand>
        <name>Zn(2+)</name>
        <dbReference type="ChEBI" id="CHEBI:29105"/>
        <label>1</label>
    </ligand>
</feature>
<feature type="short sequence motif" description="Cysteine switch" evidence="12">
    <location>
        <begin position="121"/>
        <end position="128"/>
    </location>
</feature>
<evidence type="ECO:0000256" key="11">
    <source>
        <dbReference type="PIRSR" id="PIRSR621190-2"/>
    </source>
</evidence>
<dbReference type="CDD" id="cd04278">
    <property type="entry name" value="ZnMc_MMP"/>
    <property type="match status" value="1"/>
</dbReference>
<dbReference type="FunFam" id="3.40.390.10:FF:000018">
    <property type="entry name" value="Metalloendoproteinase 1"/>
    <property type="match status" value="1"/>
</dbReference>
<evidence type="ECO:0000256" key="13">
    <source>
        <dbReference type="SAM" id="SignalP"/>
    </source>
</evidence>
<keyword evidence="9" id="KW-0325">Glycoprotein</keyword>
<evidence type="ECO:0000256" key="1">
    <source>
        <dbReference type="ARBA" id="ARBA00009614"/>
    </source>
</evidence>
<evidence type="ECO:0000256" key="6">
    <source>
        <dbReference type="ARBA" id="ARBA00022833"/>
    </source>
</evidence>
<feature type="binding site" evidence="11">
    <location>
        <position position="244"/>
    </location>
    <ligand>
        <name>Zn(2+)</name>
        <dbReference type="ChEBI" id="CHEBI:29105"/>
        <label>1</label>
    </ligand>
</feature>
<evidence type="ECO:0000256" key="2">
    <source>
        <dbReference type="ARBA" id="ARBA00022670"/>
    </source>
</evidence>
<dbReference type="Gramene" id="LPERR06G08080.1">
    <property type="protein sequence ID" value="LPERR06G08080.1"/>
    <property type="gene ID" value="LPERR06G08080"/>
</dbReference>
<dbReference type="GO" id="GO:0008270">
    <property type="term" value="F:zinc ion binding"/>
    <property type="evidence" value="ECO:0007669"/>
    <property type="project" value="InterPro"/>
</dbReference>
<evidence type="ECO:0000256" key="3">
    <source>
        <dbReference type="ARBA" id="ARBA00022723"/>
    </source>
</evidence>
<dbReference type="Proteomes" id="UP000032180">
    <property type="component" value="Chromosome 6"/>
</dbReference>
<feature type="binding site" evidence="11">
    <location>
        <position position="221"/>
    </location>
    <ligand>
        <name>Zn(2+)</name>
        <dbReference type="ChEBI" id="CHEBI:29105"/>
        <label>1</label>
    </ligand>
</feature>
<evidence type="ECO:0000256" key="5">
    <source>
        <dbReference type="ARBA" id="ARBA00022801"/>
    </source>
</evidence>
<keyword evidence="3 11" id="KW-0479">Metal-binding</keyword>
<dbReference type="GO" id="GO:0004222">
    <property type="term" value="F:metalloendopeptidase activity"/>
    <property type="evidence" value="ECO:0007669"/>
    <property type="project" value="InterPro"/>
</dbReference>
<evidence type="ECO:0000256" key="8">
    <source>
        <dbReference type="ARBA" id="ARBA00023145"/>
    </source>
</evidence>